<dbReference type="EMBL" id="FNRJ01000004">
    <property type="protein sequence ID" value="SEA51602.1"/>
    <property type="molecule type" value="Genomic_DNA"/>
</dbReference>
<dbReference type="Pfam" id="PF14341">
    <property type="entry name" value="PilX_N"/>
    <property type="match status" value="1"/>
</dbReference>
<reference evidence="5" key="1">
    <citation type="submission" date="2016-10" db="EMBL/GenBank/DDBJ databases">
        <authorList>
            <person name="Varghese N."/>
            <person name="Submissions S."/>
        </authorList>
    </citation>
    <scope>NUCLEOTIDE SEQUENCE [LARGE SCALE GENOMIC DNA]</scope>
    <source>
        <strain evidence="5">DSM 11526</strain>
    </source>
</reference>
<proteinExistence type="predicted"/>
<evidence type="ECO:0000259" key="2">
    <source>
        <dbReference type="Pfam" id="PF13681"/>
    </source>
</evidence>
<feature type="transmembrane region" description="Helical" evidence="1">
    <location>
        <begin position="12"/>
        <end position="33"/>
    </location>
</feature>
<keyword evidence="1" id="KW-0472">Membrane</keyword>
<evidence type="ECO:0000313" key="5">
    <source>
        <dbReference type="Proteomes" id="UP000242469"/>
    </source>
</evidence>
<gene>
    <name evidence="4" type="ORF">SAMN02745729_10464</name>
</gene>
<accession>A0A1H4BUU5</accession>
<keyword evidence="5" id="KW-1185">Reference proteome</keyword>
<dbReference type="RefSeq" id="WP_091824724.1">
    <property type="nucleotide sequence ID" value="NZ_FNRJ01000004.1"/>
</dbReference>
<dbReference type="AlphaFoldDB" id="A0A1H4BUU5"/>
<organism evidence="4 5">
    <name type="scientific">Marinobacterium iners DSM 11526</name>
    <dbReference type="NCBI Taxonomy" id="1122198"/>
    <lineage>
        <taxon>Bacteria</taxon>
        <taxon>Pseudomonadati</taxon>
        <taxon>Pseudomonadota</taxon>
        <taxon>Gammaproteobacteria</taxon>
        <taxon>Oceanospirillales</taxon>
        <taxon>Oceanospirillaceae</taxon>
        <taxon>Marinobacterium</taxon>
    </lineage>
</organism>
<evidence type="ECO:0000313" key="4">
    <source>
        <dbReference type="EMBL" id="SEA51602.1"/>
    </source>
</evidence>
<keyword evidence="1" id="KW-0812">Transmembrane</keyword>
<protein>
    <submittedName>
        <fullName evidence="4">Type IV pilus assembly protein PilX</fullName>
    </submittedName>
</protein>
<dbReference type="InterPro" id="IPR025746">
    <property type="entry name" value="PilX_N_dom"/>
</dbReference>
<evidence type="ECO:0000259" key="3">
    <source>
        <dbReference type="Pfam" id="PF14341"/>
    </source>
</evidence>
<evidence type="ECO:0000256" key="1">
    <source>
        <dbReference type="SAM" id="Phobius"/>
    </source>
</evidence>
<dbReference type="Pfam" id="PF13681">
    <property type="entry name" value="PilX"/>
    <property type="match status" value="1"/>
</dbReference>
<keyword evidence="1" id="KW-1133">Transmembrane helix</keyword>
<dbReference type="InterPro" id="IPR025205">
    <property type="entry name" value="PilX/PilW_C"/>
</dbReference>
<dbReference type="Proteomes" id="UP000242469">
    <property type="component" value="Unassembled WGS sequence"/>
</dbReference>
<feature type="domain" description="Type 4 fimbrial biogenesis protein PilX N-terminal" evidence="3">
    <location>
        <begin position="11"/>
        <end position="61"/>
    </location>
</feature>
<name>A0A1H4BUU5_9GAMM</name>
<dbReference type="STRING" id="1122198.SAMN02745729_10464"/>
<dbReference type="OrthoDB" id="5298746at2"/>
<sequence length="162" mass="18002">MREIKPTQRMRGATLVVAMIMLILIAIIGFGAMQTTTMEEKMSGNLRDKNMAFQAAEAGLREREDWLRGLTSPPSPNGQWLFDDEISWNAPLEYGSAGVIDIAGVSADPMMAVEEMEFLPDELVVGFERRKGRDIYRIMARGTGQSPNAITVLESTSAKRFD</sequence>
<feature type="domain" description="PilX/PilW C-terminal" evidence="2">
    <location>
        <begin position="83"/>
        <end position="156"/>
    </location>
</feature>